<dbReference type="STRING" id="1123265.GCA_000686625_01665"/>
<dbReference type="KEGG" id="stha:NCTC11429_03146"/>
<dbReference type="Proteomes" id="UP000308196">
    <property type="component" value="Chromosome"/>
</dbReference>
<accession>A0A4U9VDR2</accession>
<dbReference type="EMBL" id="LR590484">
    <property type="protein sequence ID" value="VTR45016.1"/>
    <property type="molecule type" value="Genomic_DNA"/>
</dbReference>
<evidence type="ECO:0000313" key="2">
    <source>
        <dbReference type="Proteomes" id="UP000308196"/>
    </source>
</evidence>
<protein>
    <submittedName>
        <fullName evidence="1">Uncharacterized protein</fullName>
    </submittedName>
</protein>
<dbReference type="Gene3D" id="3.40.50.1980">
    <property type="entry name" value="Nitrogenase molybdenum iron protein domain"/>
    <property type="match status" value="1"/>
</dbReference>
<organism evidence="1 2">
    <name type="scientific">Sphingobacterium thalpophilum</name>
    <dbReference type="NCBI Taxonomy" id="259"/>
    <lineage>
        <taxon>Bacteria</taxon>
        <taxon>Pseudomonadati</taxon>
        <taxon>Bacteroidota</taxon>
        <taxon>Sphingobacteriia</taxon>
        <taxon>Sphingobacteriales</taxon>
        <taxon>Sphingobacteriaceae</taxon>
        <taxon>Sphingobacterium</taxon>
    </lineage>
</organism>
<dbReference type="AlphaFoldDB" id="A0A4U9VDR2"/>
<name>A0A4U9VDR2_9SPHI</name>
<dbReference type="SUPFAM" id="SSF53807">
    <property type="entry name" value="Helical backbone' metal receptor"/>
    <property type="match status" value="1"/>
</dbReference>
<proteinExistence type="predicted"/>
<reference evidence="1 2" key="1">
    <citation type="submission" date="2019-05" db="EMBL/GenBank/DDBJ databases">
        <authorList>
            <consortium name="Pathogen Informatics"/>
        </authorList>
    </citation>
    <scope>NUCLEOTIDE SEQUENCE [LARGE SCALE GENOMIC DNA]</scope>
    <source>
        <strain evidence="1 2">NCTC11429</strain>
    </source>
</reference>
<evidence type="ECO:0000313" key="1">
    <source>
        <dbReference type="EMBL" id="VTR45016.1"/>
    </source>
</evidence>
<gene>
    <name evidence="1" type="ORF">NCTC11429_03146</name>
</gene>
<sequence length="241" mass="27273">MYTVYFMLIYENPPTPAIANLLSLMRCILYFCSMQSNQQLLVDHLLEQLNLDNLAVPPQTYLKLISQQNNLVKIDDIIAYINALGMELQQTDAINELVEKIEDDTNILIHKLKFITVADRPKVWTLNQIQPVEVNHTAFLNESIQIAGGIPVTTAHEADKIILINSDETAFAAIPDLLNIPGVAASKAVELDQVFVITKPHFAQVPGYDYLTELEALAEILQPKYFVYGHEGKHWLQFQLK</sequence>